<protein>
    <recommendedName>
        <fullName evidence="3">Response regulatory domain-containing protein</fullName>
    </recommendedName>
</protein>
<evidence type="ECO:0000259" key="3">
    <source>
        <dbReference type="PROSITE" id="PS50110"/>
    </source>
</evidence>
<reference evidence="5" key="1">
    <citation type="submission" date="2017-12" db="EMBL/GenBank/DDBJ databases">
        <title>Draft genome sequence of Telmatospirillum siberiense 26-4b1T, an acidotolerant peatland alphaproteobacterium potentially involved in sulfur cycling.</title>
        <authorList>
            <person name="Hausmann B."/>
            <person name="Pjevac P."/>
            <person name="Schreck K."/>
            <person name="Herbold C.W."/>
            <person name="Daims H."/>
            <person name="Wagner M."/>
            <person name="Pester M."/>
            <person name="Loy A."/>
        </authorList>
    </citation>
    <scope>NUCLEOTIDE SEQUENCE [LARGE SCALE GENOMIC DNA]</scope>
    <source>
        <strain evidence="5">26-4b1</strain>
    </source>
</reference>
<dbReference type="SUPFAM" id="SSF47226">
    <property type="entry name" value="Histidine-containing phosphotransfer domain, HPT domain"/>
    <property type="match status" value="1"/>
</dbReference>
<gene>
    <name evidence="4" type="ORF">CWS72_08025</name>
</gene>
<sequence length="407" mass="45387">MSGYSLENARVLVVDGNRDMRRVVCGMLRAFGVRAVTEAANGREAFDSLRSSPADIILCDRCTRPVDGDAFVRMVRNADDSPNPFAIVLVLSAATAPHHIADARAAGAHDVLCKPLSAKALFARIRTIIEYPRPFIRTPDYFGPSQRWQQTDFEGMDRRRTPPRAVETDAWGQVVDEDPPVVVTPEEIRALLYDDYAEDVGNELYTPPEPASSQAEDVWYQPKNSGSPSEPLLIPVPPQFQLRVPYSPWGVDDDAVLRADAAIRDLQDDYLIRVRKDLSRLQIFFRRARAAAPGERTDNMRALFEAAYDMAGQGGSFGYPLITEIAAQLCHFISDRIGFGEVEMRAVRLHIDALRVVVAERLEGDGGDNRKELIRGLQAIRANIAKREEVWMPGIRPGTTSLRTEDL</sequence>
<name>A0A2N3PXJ6_9PROT</name>
<dbReference type="EMBL" id="PIUM01000006">
    <property type="protein sequence ID" value="PKU25136.1"/>
    <property type="molecule type" value="Genomic_DNA"/>
</dbReference>
<feature type="domain" description="Response regulatory" evidence="3">
    <location>
        <begin position="10"/>
        <end position="129"/>
    </location>
</feature>
<dbReference type="Gene3D" id="3.40.50.2300">
    <property type="match status" value="1"/>
</dbReference>
<dbReference type="GO" id="GO:0000160">
    <property type="term" value="P:phosphorelay signal transduction system"/>
    <property type="evidence" value="ECO:0007669"/>
    <property type="project" value="InterPro"/>
</dbReference>
<evidence type="ECO:0000256" key="2">
    <source>
        <dbReference type="SAM" id="MobiDB-lite"/>
    </source>
</evidence>
<dbReference type="RefSeq" id="WP_101250063.1">
    <property type="nucleotide sequence ID" value="NZ_PIUM01000006.1"/>
</dbReference>
<dbReference type="InterPro" id="IPR001789">
    <property type="entry name" value="Sig_transdc_resp-reg_receiver"/>
</dbReference>
<dbReference type="InterPro" id="IPR052048">
    <property type="entry name" value="ST_Response_Regulator"/>
</dbReference>
<evidence type="ECO:0000313" key="4">
    <source>
        <dbReference type="EMBL" id="PKU25136.1"/>
    </source>
</evidence>
<feature type="modified residue" description="4-aspartylphosphate" evidence="1">
    <location>
        <position position="60"/>
    </location>
</feature>
<keyword evidence="1" id="KW-0597">Phosphoprotein</keyword>
<accession>A0A2N3PXJ6</accession>
<comment type="caution">
    <text evidence="4">The sequence shown here is derived from an EMBL/GenBank/DDBJ whole genome shotgun (WGS) entry which is preliminary data.</text>
</comment>
<dbReference type="PROSITE" id="PS50110">
    <property type="entry name" value="RESPONSE_REGULATORY"/>
    <property type="match status" value="1"/>
</dbReference>
<dbReference type="PANTHER" id="PTHR43228">
    <property type="entry name" value="TWO-COMPONENT RESPONSE REGULATOR"/>
    <property type="match status" value="1"/>
</dbReference>
<dbReference type="CDD" id="cd17546">
    <property type="entry name" value="REC_hyHK_CKI1_RcsC-like"/>
    <property type="match status" value="1"/>
</dbReference>
<feature type="region of interest" description="Disordered" evidence="2">
    <location>
        <begin position="208"/>
        <end position="230"/>
    </location>
</feature>
<proteinExistence type="predicted"/>
<evidence type="ECO:0000313" key="5">
    <source>
        <dbReference type="Proteomes" id="UP000233293"/>
    </source>
</evidence>
<dbReference type="InterPro" id="IPR011006">
    <property type="entry name" value="CheY-like_superfamily"/>
</dbReference>
<dbReference type="Proteomes" id="UP000233293">
    <property type="component" value="Unassembled WGS sequence"/>
</dbReference>
<dbReference type="AlphaFoldDB" id="A0A2N3PXJ6"/>
<dbReference type="Pfam" id="PF00072">
    <property type="entry name" value="Response_reg"/>
    <property type="match status" value="1"/>
</dbReference>
<dbReference type="InterPro" id="IPR036641">
    <property type="entry name" value="HPT_dom_sf"/>
</dbReference>
<dbReference type="OrthoDB" id="9786548at2"/>
<organism evidence="4 5">
    <name type="scientific">Telmatospirillum siberiense</name>
    <dbReference type="NCBI Taxonomy" id="382514"/>
    <lineage>
        <taxon>Bacteria</taxon>
        <taxon>Pseudomonadati</taxon>
        <taxon>Pseudomonadota</taxon>
        <taxon>Alphaproteobacteria</taxon>
        <taxon>Rhodospirillales</taxon>
        <taxon>Rhodospirillaceae</taxon>
        <taxon>Telmatospirillum</taxon>
    </lineage>
</organism>
<keyword evidence="5" id="KW-1185">Reference proteome</keyword>
<dbReference type="SMART" id="SM00448">
    <property type="entry name" value="REC"/>
    <property type="match status" value="1"/>
</dbReference>
<evidence type="ECO:0000256" key="1">
    <source>
        <dbReference type="PROSITE-ProRule" id="PRU00169"/>
    </source>
</evidence>
<dbReference type="SUPFAM" id="SSF52172">
    <property type="entry name" value="CheY-like"/>
    <property type="match status" value="1"/>
</dbReference>
<dbReference type="PANTHER" id="PTHR43228:SF1">
    <property type="entry name" value="TWO-COMPONENT RESPONSE REGULATOR ARR22"/>
    <property type="match status" value="1"/>
</dbReference>